<dbReference type="InterPro" id="IPR036291">
    <property type="entry name" value="NAD(P)-bd_dom_sf"/>
</dbReference>
<dbReference type="AlphaFoldDB" id="A0A1M5MF60"/>
<protein>
    <submittedName>
        <fullName evidence="4">3-oxoacyl-[acyl-carrier protein] reductase</fullName>
    </submittedName>
</protein>
<dbReference type="Gene3D" id="3.40.50.720">
    <property type="entry name" value="NAD(P)-binding Rossmann-like Domain"/>
    <property type="match status" value="1"/>
</dbReference>
<dbReference type="InterPro" id="IPR050259">
    <property type="entry name" value="SDR"/>
</dbReference>
<organism evidence="4 5">
    <name type="scientific">Chryseobacterium arachidis</name>
    <dbReference type="NCBI Taxonomy" id="1416778"/>
    <lineage>
        <taxon>Bacteria</taxon>
        <taxon>Pseudomonadati</taxon>
        <taxon>Bacteroidota</taxon>
        <taxon>Flavobacteriia</taxon>
        <taxon>Flavobacteriales</taxon>
        <taxon>Weeksellaceae</taxon>
        <taxon>Chryseobacterium group</taxon>
        <taxon>Chryseobacterium</taxon>
    </lineage>
</organism>
<proteinExistence type="inferred from homology"/>
<comment type="similarity">
    <text evidence="1 3">Belongs to the short-chain dehydrogenases/reductases (SDR) family.</text>
</comment>
<evidence type="ECO:0000313" key="4">
    <source>
        <dbReference type="EMBL" id="SHG75797.1"/>
    </source>
</evidence>
<dbReference type="SUPFAM" id="SSF51735">
    <property type="entry name" value="NAD(P)-binding Rossmann-fold domains"/>
    <property type="match status" value="1"/>
</dbReference>
<dbReference type="PANTHER" id="PTHR42879">
    <property type="entry name" value="3-OXOACYL-(ACYL-CARRIER-PROTEIN) REDUCTASE"/>
    <property type="match status" value="1"/>
</dbReference>
<evidence type="ECO:0000256" key="2">
    <source>
        <dbReference type="ARBA" id="ARBA00023002"/>
    </source>
</evidence>
<keyword evidence="2" id="KW-0560">Oxidoreductase</keyword>
<dbReference type="InterPro" id="IPR002347">
    <property type="entry name" value="SDR_fam"/>
</dbReference>
<evidence type="ECO:0000313" key="5">
    <source>
        <dbReference type="Proteomes" id="UP000184518"/>
    </source>
</evidence>
<evidence type="ECO:0000256" key="3">
    <source>
        <dbReference type="RuleBase" id="RU000363"/>
    </source>
</evidence>
<dbReference type="PRINTS" id="PR00080">
    <property type="entry name" value="SDRFAMILY"/>
</dbReference>
<dbReference type="STRING" id="1416778.SAMN05443633_1229"/>
<dbReference type="PROSITE" id="PS00061">
    <property type="entry name" value="ADH_SHORT"/>
    <property type="match status" value="1"/>
</dbReference>
<dbReference type="GO" id="GO:0016491">
    <property type="term" value="F:oxidoreductase activity"/>
    <property type="evidence" value="ECO:0007669"/>
    <property type="project" value="UniProtKB-KW"/>
</dbReference>
<dbReference type="EMBL" id="FQUT01000022">
    <property type="protein sequence ID" value="SHG75797.1"/>
    <property type="molecule type" value="Genomic_DNA"/>
</dbReference>
<dbReference type="GO" id="GO:0032787">
    <property type="term" value="P:monocarboxylic acid metabolic process"/>
    <property type="evidence" value="ECO:0007669"/>
    <property type="project" value="UniProtKB-ARBA"/>
</dbReference>
<dbReference type="PANTHER" id="PTHR42879:SF2">
    <property type="entry name" value="3-OXOACYL-[ACYL-CARRIER-PROTEIN] REDUCTASE FABG"/>
    <property type="match status" value="1"/>
</dbReference>
<evidence type="ECO:0000256" key="1">
    <source>
        <dbReference type="ARBA" id="ARBA00006484"/>
    </source>
</evidence>
<gene>
    <name evidence="4" type="ORF">SAMN05443633_1229</name>
</gene>
<dbReference type="InterPro" id="IPR020904">
    <property type="entry name" value="Sc_DH/Rdtase_CS"/>
</dbReference>
<dbReference type="FunFam" id="3.40.50.720:FF:000173">
    <property type="entry name" value="3-oxoacyl-[acyl-carrier protein] reductase"/>
    <property type="match status" value="1"/>
</dbReference>
<sequence>MHLMYRNGKIVMSTKKLSGKVTLVTGASRGLGKEIAIHLAIAGATVIINYKSNAASAEELVDHIKKMGGNAVALQADVSLEADVNEMFSKIFKDLGYVDILVNNAGINPTFSLEDITFSDFQNCVNINLNSAFLTSQAVIPHMKKQKYGRIINISSIAAQTGGVIGPHYAASKAAMIGLTHSYAKLLAESGVTVNAVAPALIETDMIKDNPSITPDLIPVKRFGQPDEVASVVLLLVDNGYITGQTFNVNGGWYMS</sequence>
<keyword evidence="5" id="KW-1185">Reference proteome</keyword>
<accession>A0A1M5MF60</accession>
<name>A0A1M5MF60_9FLAO</name>
<dbReference type="Pfam" id="PF00106">
    <property type="entry name" value="adh_short"/>
    <property type="match status" value="1"/>
</dbReference>
<reference evidence="5" key="1">
    <citation type="submission" date="2016-11" db="EMBL/GenBank/DDBJ databases">
        <authorList>
            <person name="Varghese N."/>
            <person name="Submissions S."/>
        </authorList>
    </citation>
    <scope>NUCLEOTIDE SEQUENCE [LARGE SCALE GENOMIC DNA]</scope>
    <source>
        <strain evidence="5">DSM 27619</strain>
    </source>
</reference>
<dbReference type="PRINTS" id="PR00081">
    <property type="entry name" value="GDHRDH"/>
</dbReference>
<dbReference type="Proteomes" id="UP000184518">
    <property type="component" value="Unassembled WGS sequence"/>
</dbReference>